<organism evidence="1">
    <name type="scientific">marine metagenome</name>
    <dbReference type="NCBI Taxonomy" id="408172"/>
    <lineage>
        <taxon>unclassified sequences</taxon>
        <taxon>metagenomes</taxon>
        <taxon>ecological metagenomes</taxon>
    </lineage>
</organism>
<gene>
    <name evidence="1" type="ORF">METZ01_LOCUS143777</name>
</gene>
<proteinExistence type="predicted"/>
<accession>A0A381ZQ73</accession>
<dbReference type="EMBL" id="UINC01022064">
    <property type="protein sequence ID" value="SVA90923.1"/>
    <property type="molecule type" value="Genomic_DNA"/>
</dbReference>
<protein>
    <submittedName>
        <fullName evidence="1">Uncharacterized protein</fullName>
    </submittedName>
</protein>
<reference evidence="1" key="1">
    <citation type="submission" date="2018-05" db="EMBL/GenBank/DDBJ databases">
        <authorList>
            <person name="Lanie J.A."/>
            <person name="Ng W.-L."/>
            <person name="Kazmierczak K.M."/>
            <person name="Andrzejewski T.M."/>
            <person name="Davidsen T.M."/>
            <person name="Wayne K.J."/>
            <person name="Tettelin H."/>
            <person name="Glass J.I."/>
            <person name="Rusch D."/>
            <person name="Podicherti R."/>
            <person name="Tsui H.-C.T."/>
            <person name="Winkler M.E."/>
        </authorList>
    </citation>
    <scope>NUCLEOTIDE SEQUENCE</scope>
</reference>
<name>A0A381ZQ73_9ZZZZ</name>
<dbReference type="AlphaFoldDB" id="A0A381ZQ73"/>
<evidence type="ECO:0000313" key="1">
    <source>
        <dbReference type="EMBL" id="SVA90923.1"/>
    </source>
</evidence>
<sequence length="29" mass="3162">MCVFLRVGQVNSVRSVVLVCPELMLGKIA</sequence>